<evidence type="ECO:0000313" key="2">
    <source>
        <dbReference type="EMBL" id="QDT07920.1"/>
    </source>
</evidence>
<dbReference type="AlphaFoldDB" id="A0A517NLB3"/>
<evidence type="ECO:0000256" key="1">
    <source>
        <dbReference type="SAM" id="MobiDB-lite"/>
    </source>
</evidence>
<dbReference type="Proteomes" id="UP000318538">
    <property type="component" value="Chromosome"/>
</dbReference>
<dbReference type="EMBL" id="CP036525">
    <property type="protein sequence ID" value="QDT07920.1"/>
    <property type="molecule type" value="Genomic_DNA"/>
</dbReference>
<keyword evidence="3" id="KW-1185">Reference proteome</keyword>
<dbReference type="Pfam" id="PF13692">
    <property type="entry name" value="Glyco_trans_1_4"/>
    <property type="match status" value="1"/>
</dbReference>
<dbReference type="SUPFAM" id="SSF53756">
    <property type="entry name" value="UDP-Glycosyltransferase/glycogen phosphorylase"/>
    <property type="match status" value="1"/>
</dbReference>
<dbReference type="EC" id="2.4.1.21" evidence="2"/>
<feature type="region of interest" description="Disordered" evidence="1">
    <location>
        <begin position="100"/>
        <end position="133"/>
    </location>
</feature>
<dbReference type="PANTHER" id="PTHR12526:SF635">
    <property type="entry name" value="GLYCOSYL TRANSFERASE GROUP 1"/>
    <property type="match status" value="1"/>
</dbReference>
<name>A0A517NLB3_9BACT</name>
<organism evidence="2 3">
    <name type="scientific">Rubripirellula lacrimiformis</name>
    <dbReference type="NCBI Taxonomy" id="1930273"/>
    <lineage>
        <taxon>Bacteria</taxon>
        <taxon>Pseudomonadati</taxon>
        <taxon>Planctomycetota</taxon>
        <taxon>Planctomycetia</taxon>
        <taxon>Pirellulales</taxon>
        <taxon>Pirellulaceae</taxon>
        <taxon>Rubripirellula</taxon>
    </lineage>
</organism>
<sequence>MSSRHFPLQPQPSLSIANPVQINHFNSLLDGGAATAARRLHSELVRSGLDSRFYYSASQGMRDELDHSYAIARWRRQGWGQSVVDYLRFRSGRQELKKLTRRRPSGHEIFSTPQGGPHTPWPPVDRTNPSKDAADQRQIIQLHWIAKFLDYTSFFGSIDPDQPVVWTLHDMNALTGGCHFSDGCQRFQFGCGGCPQLPSNIQTSAPSTNPSGMDPSAMDPSAGDDAGNGRPNVQDISRRYFAEKQAALANVNLHIAAPSRWLLDAAKSSPMLSAARSFHHIPYGISTDDYYPMNRDEARARLGIDPGATVFCFGAMDVKSRRKGAHHMLRALSHIADLPNVEGLVFGSGKLPDSDQSMPKMHQVGPVRGLLAQRTIYSAADVFVLPSLEDNLPLTGLEAMACGTAVVGFDAGGIPDYVRPGSTGLLARTGDAEDLGQKLRSILSDPAQAIALGRGARRTIEREYRSRQEAAAYRSLYAELLGESSAPRSIAA</sequence>
<accession>A0A517NLB3</accession>
<protein>
    <submittedName>
        <fullName evidence="2">Capsular glucan synthase</fullName>
        <ecNumber evidence="2">2.4.1.21</ecNumber>
    </submittedName>
</protein>
<dbReference type="PANTHER" id="PTHR12526">
    <property type="entry name" value="GLYCOSYLTRANSFERASE"/>
    <property type="match status" value="1"/>
</dbReference>
<dbReference type="GO" id="GO:0009011">
    <property type="term" value="F:alpha-1,4-glucan glucosyltransferase (ADP-glucose donor) activity"/>
    <property type="evidence" value="ECO:0007669"/>
    <property type="project" value="UniProtKB-EC"/>
</dbReference>
<feature type="compositionally biased region" description="Polar residues" evidence="1">
    <location>
        <begin position="202"/>
        <end position="211"/>
    </location>
</feature>
<reference evidence="2 3" key="1">
    <citation type="submission" date="2019-02" db="EMBL/GenBank/DDBJ databases">
        <title>Deep-cultivation of Planctomycetes and their phenomic and genomic characterization uncovers novel biology.</title>
        <authorList>
            <person name="Wiegand S."/>
            <person name="Jogler M."/>
            <person name="Boedeker C."/>
            <person name="Pinto D."/>
            <person name="Vollmers J."/>
            <person name="Rivas-Marin E."/>
            <person name="Kohn T."/>
            <person name="Peeters S.H."/>
            <person name="Heuer A."/>
            <person name="Rast P."/>
            <person name="Oberbeckmann S."/>
            <person name="Bunk B."/>
            <person name="Jeske O."/>
            <person name="Meyerdierks A."/>
            <person name="Storesund J.E."/>
            <person name="Kallscheuer N."/>
            <person name="Luecker S."/>
            <person name="Lage O.M."/>
            <person name="Pohl T."/>
            <person name="Merkel B.J."/>
            <person name="Hornburger P."/>
            <person name="Mueller R.-W."/>
            <person name="Bruemmer F."/>
            <person name="Labrenz M."/>
            <person name="Spormann A.M."/>
            <person name="Op den Camp H."/>
            <person name="Overmann J."/>
            <person name="Amann R."/>
            <person name="Jetten M.S.M."/>
            <person name="Mascher T."/>
            <person name="Medema M.H."/>
            <person name="Devos D.P."/>
            <person name="Kaster A.-K."/>
            <person name="Ovreas L."/>
            <person name="Rohde M."/>
            <person name="Galperin M.Y."/>
            <person name="Jogler C."/>
        </authorList>
    </citation>
    <scope>NUCLEOTIDE SEQUENCE [LARGE SCALE GENOMIC DNA]</scope>
    <source>
        <strain evidence="2 3">K22_7</strain>
    </source>
</reference>
<feature type="region of interest" description="Disordered" evidence="1">
    <location>
        <begin position="202"/>
        <end position="233"/>
    </location>
</feature>
<dbReference type="OrthoDB" id="9795068at2"/>
<gene>
    <name evidence="2" type="primary">glgA_2</name>
    <name evidence="2" type="ORF">K227x_63490</name>
</gene>
<dbReference type="Gene3D" id="3.40.50.2000">
    <property type="entry name" value="Glycogen Phosphorylase B"/>
    <property type="match status" value="2"/>
</dbReference>
<keyword evidence="2" id="KW-0808">Transferase</keyword>
<proteinExistence type="predicted"/>
<evidence type="ECO:0000313" key="3">
    <source>
        <dbReference type="Proteomes" id="UP000318538"/>
    </source>
</evidence>
<keyword evidence="2" id="KW-0328">Glycosyltransferase</keyword>
<dbReference type="KEGG" id="rlc:K227x_63490"/>